<protein>
    <submittedName>
        <fullName evidence="5">Transcriptional regulator</fullName>
    </submittedName>
</protein>
<keyword evidence="1" id="KW-0805">Transcription regulation</keyword>
<dbReference type="PANTHER" id="PTHR42756:SF1">
    <property type="entry name" value="TRANSCRIPTIONAL REPRESSOR OF EMRAB OPERON"/>
    <property type="match status" value="1"/>
</dbReference>
<sequence length="137" mass="15910">MEPIRKLIKRAAKSIDQHSGPFAKRERLTRAQMAVLDFLSQQAGQTANQHTLDEEFAIQRSTTTIMLQRLEKRNLIRRLPDPNDKRQKLVQLTAEANKLIPQIREEIKDDDLGLLQQFSKEELATVRKFLEYIAEEG</sequence>
<dbReference type="PANTHER" id="PTHR42756">
    <property type="entry name" value="TRANSCRIPTIONAL REGULATOR, MARR"/>
    <property type="match status" value="1"/>
</dbReference>
<dbReference type="PROSITE" id="PS50995">
    <property type="entry name" value="HTH_MARR_2"/>
    <property type="match status" value="1"/>
</dbReference>
<proteinExistence type="predicted"/>
<dbReference type="InterPro" id="IPR000835">
    <property type="entry name" value="HTH_MarR-typ"/>
</dbReference>
<dbReference type="SMART" id="SM00347">
    <property type="entry name" value="HTH_MARR"/>
    <property type="match status" value="1"/>
</dbReference>
<name>A0ABQ3WCV4_9LACO</name>
<accession>A0ABQ3WCV4</accession>
<keyword evidence="3" id="KW-0804">Transcription</keyword>
<reference evidence="6" key="1">
    <citation type="submission" date="2021-01" db="EMBL/GenBank/DDBJ databases">
        <title>Draft genome sequence of Nasalis larvatus strain YZ03.</title>
        <authorList>
            <person name="Suzuki-Hashido N."/>
            <person name="Tsuchida S."/>
            <person name="Hayakawa T."/>
        </authorList>
    </citation>
    <scope>NUCLEOTIDE SEQUENCE [LARGE SCALE GENOMIC DNA]</scope>
    <source>
        <strain evidence="6">YZ03</strain>
    </source>
</reference>
<comment type="caution">
    <text evidence="5">The sequence shown here is derived from an EMBL/GenBank/DDBJ whole genome shotgun (WGS) entry which is preliminary data.</text>
</comment>
<evidence type="ECO:0000259" key="4">
    <source>
        <dbReference type="PROSITE" id="PS50995"/>
    </source>
</evidence>
<dbReference type="RefSeq" id="WP_201331346.1">
    <property type="nucleotide sequence ID" value="NZ_BOCG01000472.1"/>
</dbReference>
<evidence type="ECO:0000256" key="2">
    <source>
        <dbReference type="ARBA" id="ARBA00023125"/>
    </source>
</evidence>
<gene>
    <name evidence="5" type="primary">rmaI</name>
    <name evidence="5" type="ORF">lacNasYZ03_17340</name>
</gene>
<dbReference type="InterPro" id="IPR036388">
    <property type="entry name" value="WH-like_DNA-bd_sf"/>
</dbReference>
<dbReference type="InterPro" id="IPR036390">
    <property type="entry name" value="WH_DNA-bd_sf"/>
</dbReference>
<dbReference type="Pfam" id="PF01047">
    <property type="entry name" value="MarR"/>
    <property type="match status" value="1"/>
</dbReference>
<keyword evidence="2" id="KW-0238">DNA-binding</keyword>
<evidence type="ECO:0000256" key="1">
    <source>
        <dbReference type="ARBA" id="ARBA00023015"/>
    </source>
</evidence>
<keyword evidence="6" id="KW-1185">Reference proteome</keyword>
<feature type="domain" description="HTH marR-type" evidence="4">
    <location>
        <begin position="1"/>
        <end position="135"/>
    </location>
</feature>
<dbReference type="EMBL" id="BOCI01000473">
    <property type="protein sequence ID" value="GHW02047.1"/>
    <property type="molecule type" value="Genomic_DNA"/>
</dbReference>
<dbReference type="Proteomes" id="UP000616547">
    <property type="component" value="Unassembled WGS sequence"/>
</dbReference>
<dbReference type="PRINTS" id="PR00598">
    <property type="entry name" value="HTHMARR"/>
</dbReference>
<evidence type="ECO:0000256" key="3">
    <source>
        <dbReference type="ARBA" id="ARBA00023163"/>
    </source>
</evidence>
<evidence type="ECO:0000313" key="6">
    <source>
        <dbReference type="Proteomes" id="UP000616547"/>
    </source>
</evidence>
<organism evidence="5 6">
    <name type="scientific">Lactobacillus nasalidis</name>
    <dbReference type="NCBI Taxonomy" id="2797258"/>
    <lineage>
        <taxon>Bacteria</taxon>
        <taxon>Bacillati</taxon>
        <taxon>Bacillota</taxon>
        <taxon>Bacilli</taxon>
        <taxon>Lactobacillales</taxon>
        <taxon>Lactobacillaceae</taxon>
        <taxon>Lactobacillus</taxon>
    </lineage>
</organism>
<dbReference type="Gene3D" id="1.10.10.10">
    <property type="entry name" value="Winged helix-like DNA-binding domain superfamily/Winged helix DNA-binding domain"/>
    <property type="match status" value="1"/>
</dbReference>
<dbReference type="SUPFAM" id="SSF46785">
    <property type="entry name" value="Winged helix' DNA-binding domain"/>
    <property type="match status" value="1"/>
</dbReference>
<evidence type="ECO:0000313" key="5">
    <source>
        <dbReference type="EMBL" id="GHW02047.1"/>
    </source>
</evidence>